<evidence type="ECO:0000256" key="7">
    <source>
        <dbReference type="RuleBase" id="RU000416"/>
    </source>
</evidence>
<evidence type="ECO:0000313" key="10">
    <source>
        <dbReference type="Proteomes" id="UP000255505"/>
    </source>
</evidence>
<comment type="catalytic activity">
    <reaction evidence="5 8">
        <text>a 2'-deoxycytidine in DNA + S-adenosyl-L-methionine = a 5-methyl-2'-deoxycytidine in DNA + S-adenosyl-L-homocysteine + H(+)</text>
        <dbReference type="Rhea" id="RHEA:13681"/>
        <dbReference type="Rhea" id="RHEA-COMP:11369"/>
        <dbReference type="Rhea" id="RHEA-COMP:11370"/>
        <dbReference type="ChEBI" id="CHEBI:15378"/>
        <dbReference type="ChEBI" id="CHEBI:57856"/>
        <dbReference type="ChEBI" id="CHEBI:59789"/>
        <dbReference type="ChEBI" id="CHEBI:85452"/>
        <dbReference type="ChEBI" id="CHEBI:85454"/>
        <dbReference type="EC" id="2.1.1.37"/>
    </reaction>
</comment>
<dbReference type="REBASE" id="265428">
    <property type="entry name" value="M.Cta1945ORF110239P"/>
</dbReference>
<dbReference type="Gene3D" id="3.90.120.10">
    <property type="entry name" value="DNA Methylase, subunit A, domain 2"/>
    <property type="match status" value="1"/>
</dbReference>
<evidence type="ECO:0000256" key="5">
    <source>
        <dbReference type="ARBA" id="ARBA00047422"/>
    </source>
</evidence>
<dbReference type="Proteomes" id="UP000255505">
    <property type="component" value="Chromosome I"/>
</dbReference>
<dbReference type="NCBIfam" id="TIGR00675">
    <property type="entry name" value="dcm"/>
    <property type="match status" value="1"/>
</dbReference>
<keyword evidence="3 6" id="KW-0949">S-adenosyl-L-methionine</keyword>
<gene>
    <name evidence="9" type="ORF">CT19425_110239</name>
</gene>
<dbReference type="Pfam" id="PF00145">
    <property type="entry name" value="DNA_methylase"/>
    <property type="match status" value="1"/>
</dbReference>
<evidence type="ECO:0000256" key="2">
    <source>
        <dbReference type="ARBA" id="ARBA00022679"/>
    </source>
</evidence>
<keyword evidence="1 6" id="KW-0489">Methyltransferase</keyword>
<dbReference type="PROSITE" id="PS00094">
    <property type="entry name" value="C5_MTASE_1"/>
    <property type="match status" value="1"/>
</dbReference>
<dbReference type="GO" id="GO:0009307">
    <property type="term" value="P:DNA restriction-modification system"/>
    <property type="evidence" value="ECO:0007669"/>
    <property type="project" value="UniProtKB-KW"/>
</dbReference>
<dbReference type="AlphaFoldDB" id="A0A375IJV2"/>
<feature type="active site" evidence="6">
    <location>
        <position position="68"/>
    </location>
</feature>
<dbReference type="PRINTS" id="PR00105">
    <property type="entry name" value="C5METTRFRASE"/>
</dbReference>
<dbReference type="InterPro" id="IPR029063">
    <property type="entry name" value="SAM-dependent_MTases_sf"/>
</dbReference>
<reference evidence="9 10" key="1">
    <citation type="submission" date="2018-01" db="EMBL/GenBank/DDBJ databases">
        <authorList>
            <person name="Gaut B.S."/>
            <person name="Morton B.R."/>
            <person name="Clegg M.T."/>
            <person name="Duvall M.R."/>
        </authorList>
    </citation>
    <scope>NUCLEOTIDE SEQUENCE [LARGE SCALE GENOMIC DNA]</scope>
    <source>
        <strain evidence="9">Cupriavidus taiwanensis LMG 19425</strain>
    </source>
</reference>
<dbReference type="PANTHER" id="PTHR46098:SF1">
    <property type="entry name" value="TRNA (CYTOSINE(38)-C(5))-METHYLTRANSFERASE"/>
    <property type="match status" value="1"/>
</dbReference>
<dbReference type="GO" id="GO:0032259">
    <property type="term" value="P:methylation"/>
    <property type="evidence" value="ECO:0007669"/>
    <property type="project" value="UniProtKB-KW"/>
</dbReference>
<protein>
    <recommendedName>
        <fullName evidence="8">Cytosine-specific methyltransferase</fullName>
        <ecNumber evidence="8">2.1.1.37</ecNumber>
    </recommendedName>
</protein>
<dbReference type="PANTHER" id="PTHR46098">
    <property type="entry name" value="TRNA (CYTOSINE(38)-C(5))-METHYLTRANSFERASE"/>
    <property type="match status" value="1"/>
</dbReference>
<dbReference type="PROSITE" id="PS51679">
    <property type="entry name" value="SAM_MT_C5"/>
    <property type="match status" value="1"/>
</dbReference>
<keyword evidence="4" id="KW-0680">Restriction system</keyword>
<evidence type="ECO:0000256" key="4">
    <source>
        <dbReference type="ARBA" id="ARBA00022747"/>
    </source>
</evidence>
<dbReference type="SUPFAM" id="SSF53335">
    <property type="entry name" value="S-adenosyl-L-methionine-dependent methyltransferases"/>
    <property type="match status" value="1"/>
</dbReference>
<organism evidence="9 10">
    <name type="scientific">Cupriavidus taiwanensis</name>
    <dbReference type="NCBI Taxonomy" id="164546"/>
    <lineage>
        <taxon>Bacteria</taxon>
        <taxon>Pseudomonadati</taxon>
        <taxon>Pseudomonadota</taxon>
        <taxon>Betaproteobacteria</taxon>
        <taxon>Burkholderiales</taxon>
        <taxon>Burkholderiaceae</taxon>
        <taxon>Cupriavidus</taxon>
    </lineage>
</organism>
<evidence type="ECO:0000256" key="3">
    <source>
        <dbReference type="ARBA" id="ARBA00022691"/>
    </source>
</evidence>
<dbReference type="EMBL" id="LT991976">
    <property type="protein sequence ID" value="SPK73702.1"/>
    <property type="molecule type" value="Genomic_DNA"/>
</dbReference>
<sequence>MSVCSGIEAASVAWSALQWRPVAFSEIDPFACAVLAHRYAGVPNHGDMTRYEEWPDAALDVLIGGTPCQSFSVAGKRGGMDDARGDLARVFIAVAGRYRPGWLVWENVPGVLSSNEGRDFGAFLGGLAELGYGFAYRVLDAQYFGVPQQRRRVFVVGCLGSWQRAAAVLFERESLRGDSAPLSFTRDDPPAGAAVRAHAHLCLTNAEGTEGLPYLTRSNLGKYLNNQTPLIAFDSRQDPVSGPVFGSLSSSLPQAQAVCVPGGAAYVRRITPRECERLMGLPDDYTLVPYRGKPAADGPRYAAIGNSMAVPVLQWIGERIAGIGGIGK</sequence>
<accession>A0A375IJV2</accession>
<dbReference type="Gene3D" id="3.40.50.150">
    <property type="entry name" value="Vaccinia Virus protein VP39"/>
    <property type="match status" value="1"/>
</dbReference>
<comment type="similarity">
    <text evidence="6 7">Belongs to the class I-like SAM-binding methyltransferase superfamily. C5-methyltransferase family.</text>
</comment>
<evidence type="ECO:0000256" key="8">
    <source>
        <dbReference type="RuleBase" id="RU000417"/>
    </source>
</evidence>
<keyword evidence="2 6" id="KW-0808">Transferase</keyword>
<dbReference type="RefSeq" id="WP_115663185.1">
    <property type="nucleotide sequence ID" value="NZ_LT991976.1"/>
</dbReference>
<dbReference type="InterPro" id="IPR050750">
    <property type="entry name" value="C5-MTase"/>
</dbReference>
<dbReference type="EC" id="2.1.1.37" evidence="8"/>
<evidence type="ECO:0000256" key="1">
    <source>
        <dbReference type="ARBA" id="ARBA00022603"/>
    </source>
</evidence>
<name>A0A375IJV2_9BURK</name>
<proteinExistence type="inferred from homology"/>
<dbReference type="InterPro" id="IPR001525">
    <property type="entry name" value="C5_MeTfrase"/>
</dbReference>
<dbReference type="InterPro" id="IPR018117">
    <property type="entry name" value="C5_DNA_meth_AS"/>
</dbReference>
<evidence type="ECO:0000313" key="9">
    <source>
        <dbReference type="EMBL" id="SPK73702.1"/>
    </source>
</evidence>
<dbReference type="GO" id="GO:0003886">
    <property type="term" value="F:DNA (cytosine-5-)-methyltransferase activity"/>
    <property type="evidence" value="ECO:0007669"/>
    <property type="project" value="UniProtKB-EC"/>
</dbReference>
<evidence type="ECO:0000256" key="6">
    <source>
        <dbReference type="PROSITE-ProRule" id="PRU01016"/>
    </source>
</evidence>